<accession>A0AAN7U401</accession>
<dbReference type="Proteomes" id="UP001344447">
    <property type="component" value="Unassembled WGS sequence"/>
</dbReference>
<dbReference type="EMBL" id="JAVFKY010000002">
    <property type="protein sequence ID" value="KAK5580826.1"/>
    <property type="molecule type" value="Genomic_DNA"/>
</dbReference>
<evidence type="ECO:0000256" key="1">
    <source>
        <dbReference type="ARBA" id="ARBA00022737"/>
    </source>
</evidence>
<sequence length="330" mass="37961">MQNYSILLNLIYSENEATKLNKEEEKERSTFLFFKIWRNLYLKSYILGIIKNYFINRDWRTFTLESLNKNKNKDYFKKVILRNPIQVMDKGKYYQKKPNNDSEDDNLEKQIQLPKNSITHLSFTTRNGKDSVFVIYPGFIPHSVTSLEMDHFYNSPLSKGLIPNSVTNLTFGSEFNQSIEVDDLPLSIQILKFGNNFNKPLKKGSIPYGVKSITFGIDFNQVIDEGVIPSSCVQLIFGQRFKKRFDIGSIPNGVKILKLPLHYREYIGSNVLPSSILDVNVGSSFYTSNITKIGNNIIPNSCIELRYRGTSSFSIDTSTIPNVKVTKYNF</sequence>
<dbReference type="InterPro" id="IPR008615">
    <property type="entry name" value="FNIP"/>
</dbReference>
<evidence type="ECO:0008006" key="4">
    <source>
        <dbReference type="Google" id="ProtNLM"/>
    </source>
</evidence>
<gene>
    <name evidence="2" type="ORF">RB653_000850</name>
</gene>
<dbReference type="PANTHER" id="PTHR32134">
    <property type="entry name" value="FNIP REPEAT-CONTAINING PROTEIN"/>
    <property type="match status" value="1"/>
</dbReference>
<dbReference type="Pfam" id="PF05725">
    <property type="entry name" value="FNIP"/>
    <property type="match status" value="2"/>
</dbReference>
<dbReference type="PANTHER" id="PTHR32134:SF92">
    <property type="entry name" value="FNIP REPEAT-CONTAINING PROTEIN"/>
    <property type="match status" value="1"/>
</dbReference>
<evidence type="ECO:0000313" key="3">
    <source>
        <dbReference type="Proteomes" id="UP001344447"/>
    </source>
</evidence>
<evidence type="ECO:0000313" key="2">
    <source>
        <dbReference type="EMBL" id="KAK5580826.1"/>
    </source>
</evidence>
<keyword evidence="1" id="KW-0677">Repeat</keyword>
<keyword evidence="3" id="KW-1185">Reference proteome</keyword>
<dbReference type="AlphaFoldDB" id="A0AAN7U401"/>
<name>A0AAN7U401_9MYCE</name>
<organism evidence="2 3">
    <name type="scientific">Dictyostelium firmibasis</name>
    <dbReference type="NCBI Taxonomy" id="79012"/>
    <lineage>
        <taxon>Eukaryota</taxon>
        <taxon>Amoebozoa</taxon>
        <taxon>Evosea</taxon>
        <taxon>Eumycetozoa</taxon>
        <taxon>Dictyostelia</taxon>
        <taxon>Dictyosteliales</taxon>
        <taxon>Dictyosteliaceae</taxon>
        <taxon>Dictyostelium</taxon>
    </lineage>
</organism>
<dbReference type="InterPro" id="IPR051251">
    <property type="entry name" value="STK_FNIP-Repeat"/>
</dbReference>
<protein>
    <recommendedName>
        <fullName evidence="4">FNIP repeat-containing protein</fullName>
    </recommendedName>
</protein>
<reference evidence="2 3" key="1">
    <citation type="submission" date="2023-11" db="EMBL/GenBank/DDBJ databases">
        <title>Dfirmibasis_genome.</title>
        <authorList>
            <person name="Edelbroek B."/>
            <person name="Kjellin J."/>
            <person name="Jerlstrom-Hultqvist J."/>
            <person name="Soderbom F."/>
        </authorList>
    </citation>
    <scope>NUCLEOTIDE SEQUENCE [LARGE SCALE GENOMIC DNA]</scope>
    <source>
        <strain evidence="2 3">TNS-C-14</strain>
    </source>
</reference>
<comment type="caution">
    <text evidence="2">The sequence shown here is derived from an EMBL/GenBank/DDBJ whole genome shotgun (WGS) entry which is preliminary data.</text>
</comment>
<proteinExistence type="predicted"/>